<dbReference type="PROSITE" id="PS51257">
    <property type="entry name" value="PROKAR_LIPOPROTEIN"/>
    <property type="match status" value="1"/>
</dbReference>
<dbReference type="InterPro" id="IPR025920">
    <property type="entry name" value="Lipase_bact_N"/>
</dbReference>
<dbReference type="OrthoDB" id="5477453at2"/>
<proteinExistence type="predicted"/>
<dbReference type="InterPro" id="IPR029058">
    <property type="entry name" value="AB_hydrolase_fold"/>
</dbReference>
<accession>A0A3E0TPB5</accession>
<dbReference type="Proteomes" id="UP000256478">
    <property type="component" value="Unassembled WGS sequence"/>
</dbReference>
<dbReference type="AlphaFoldDB" id="A0A3E0TPB5"/>
<dbReference type="RefSeq" id="WP_116007568.1">
    <property type="nucleotide sequence ID" value="NZ_QUOU01000001.1"/>
</dbReference>
<dbReference type="Pfam" id="PF12262">
    <property type="entry name" value="Lipase_bact_N"/>
    <property type="match status" value="1"/>
</dbReference>
<feature type="domain" description="Bacterial virulence factor lipase N-terminal" evidence="1">
    <location>
        <begin position="59"/>
        <end position="270"/>
    </location>
</feature>
<evidence type="ECO:0000313" key="3">
    <source>
        <dbReference type="Proteomes" id="UP000256478"/>
    </source>
</evidence>
<reference evidence="2 3" key="1">
    <citation type="submission" date="2018-08" db="EMBL/GenBank/DDBJ databases">
        <title>Thalassotalea euphylliae genome.</title>
        <authorList>
            <person name="Summers S."/>
            <person name="Rice S.A."/>
            <person name="Freckelton M.L."/>
            <person name="Nedved B.T."/>
            <person name="Hadfield M.G."/>
        </authorList>
    </citation>
    <scope>NUCLEOTIDE SEQUENCE [LARGE SCALE GENOMIC DNA]</scope>
    <source>
        <strain evidence="2 3">H1</strain>
    </source>
</reference>
<dbReference type="InterPro" id="IPR020009">
    <property type="entry name" value="VolA/Pla-1/cef"/>
</dbReference>
<dbReference type="SUPFAM" id="SSF53474">
    <property type="entry name" value="alpha/beta-Hydrolases"/>
    <property type="match status" value="1"/>
</dbReference>
<protein>
    <submittedName>
        <fullName evidence="2">Lipase</fullName>
    </submittedName>
</protein>
<gene>
    <name evidence="2" type="ORF">DXX93_07560</name>
</gene>
<name>A0A3E0TPB5_9GAMM</name>
<comment type="caution">
    <text evidence="2">The sequence shown here is derived from an EMBL/GenBank/DDBJ whole genome shotgun (WGS) entry which is preliminary data.</text>
</comment>
<dbReference type="NCBIfam" id="TIGR03502">
    <property type="entry name" value="lipase_Pla1_cef"/>
    <property type="match status" value="1"/>
</dbReference>
<organism evidence="2 3">
    <name type="scientific">Thalassotalea euphylliae</name>
    <dbReference type="NCBI Taxonomy" id="1655234"/>
    <lineage>
        <taxon>Bacteria</taxon>
        <taxon>Pseudomonadati</taxon>
        <taxon>Pseudomonadota</taxon>
        <taxon>Gammaproteobacteria</taxon>
        <taxon>Alteromonadales</taxon>
        <taxon>Colwelliaceae</taxon>
        <taxon>Thalassotalea</taxon>
    </lineage>
</organism>
<evidence type="ECO:0000259" key="1">
    <source>
        <dbReference type="Pfam" id="PF12262"/>
    </source>
</evidence>
<dbReference type="EMBL" id="QUOU01000001">
    <property type="protein sequence ID" value="REL26451.1"/>
    <property type="molecule type" value="Genomic_DNA"/>
</dbReference>
<evidence type="ECO:0000313" key="2">
    <source>
        <dbReference type="EMBL" id="REL26451.1"/>
    </source>
</evidence>
<sequence length="806" mass="82680">MKKLVLSIAIAGALGLSGCDDETIRDVEQEVAENGPVTTPTARIIFDPTAGDLSVPNDLLFLGTTDGTLNPPVSDPTDSSDPFFALSALDGWSTVQPFRIDVDLPPGVSLDANSVANPASVRIFETEFGGPTASSAECAALPQGAACQVVGELTFGVDFISQMSGDGVAVVPLKPLKAKTGYLIVLTNSLQDDTGKSVAGSFTYELVQQDLATKPLATDSQLALQGAVNSFENAVSGAGVDKSSIIYTAAMTTQSTVDAVATVKQVMAAGLQLGNVPTIAIQDTSVSVFDALTSQGVSLPAELAPVYQAANLMQGSITLPYYLGTPSAENPLAPVNDWWKAQCDSGAMLAGLAAQNPSAIPADAVSEGDGLCLAISAAAGLAAPGLRDLRGVLDLDTERNITKFNPMPEKRADMTLDVQVTTPDMAVANAVRASLGLPALTQPEAGWPVAILQHGITSRKEDMLAITGALAIQGIATAAIDHPIHGSRGFDLDGDGVDDLNASTVSATHYMNLGNLLTTRDNLRQSTVDTLGLRLGLNFAGGVDAAGAAIALDGSKVYFLGHSLGAISGINTVALANLPLDPAVDPLFKVSATSFAMPGVGVANLLLESPAFSGLIKASLTLATSEEFAAFVAATFPGQPTEDELVQAFNTFFAALTPAQQAELNGAFAQFTFAAQTVTDAGDPANYAGMVAMTQTPTHLIEVVGNGADNLSDQVIPNTVSSTPLSGTEAAIPLLGLTGVSETTEGSGAVRFTFGHHASILDPSIRPEATDPAQTAAATAEMQGQVATFFATMGQLLSITNSDVVM</sequence>
<dbReference type="Gene3D" id="3.40.50.1820">
    <property type="entry name" value="alpha/beta hydrolase"/>
    <property type="match status" value="1"/>
</dbReference>